<accession>A0ACC2MVV5</accession>
<name>A0ACC2MVV5_PERAE</name>
<evidence type="ECO:0000313" key="2">
    <source>
        <dbReference type="Proteomes" id="UP001234297"/>
    </source>
</evidence>
<dbReference type="Proteomes" id="UP001234297">
    <property type="component" value="Chromosome 1"/>
</dbReference>
<evidence type="ECO:0000313" key="1">
    <source>
        <dbReference type="EMBL" id="KAJ8649319.1"/>
    </source>
</evidence>
<reference evidence="1 2" key="1">
    <citation type="journal article" date="2022" name="Hortic Res">
        <title>A haplotype resolved chromosomal level avocado genome allows analysis of novel avocado genes.</title>
        <authorList>
            <person name="Nath O."/>
            <person name="Fletcher S.J."/>
            <person name="Hayward A."/>
            <person name="Shaw L.M."/>
            <person name="Masouleh A.K."/>
            <person name="Furtado A."/>
            <person name="Henry R.J."/>
            <person name="Mitter N."/>
        </authorList>
    </citation>
    <scope>NUCLEOTIDE SEQUENCE [LARGE SCALE GENOMIC DNA]</scope>
    <source>
        <strain evidence="2">cv. Hass</strain>
    </source>
</reference>
<gene>
    <name evidence="1" type="ORF">MRB53_002342</name>
</gene>
<proteinExistence type="predicted"/>
<comment type="caution">
    <text evidence="1">The sequence shown here is derived from an EMBL/GenBank/DDBJ whole genome shotgun (WGS) entry which is preliminary data.</text>
</comment>
<dbReference type="EMBL" id="CM056809">
    <property type="protein sequence ID" value="KAJ8649319.1"/>
    <property type="molecule type" value="Genomic_DNA"/>
</dbReference>
<sequence>MLLPSLSRWAPNAAAPSSSPSSTLPPSPSMSSVALGSNPHLHRCHRQLHLPSETPLRQRRRQAPPLHLLRRIPKKYKKIVALEEEPNSFNESKFQPPFQYDYLYCGSSLYGGLSAARIREWMAYHTFFLQAQLALRLPQPSTVLMVEESAAALLFSVNDSGCGRFGGGGRALSLDYKQQISAYEALDSNLNG</sequence>
<protein>
    <submittedName>
        <fullName evidence="1">Uncharacterized protein</fullName>
    </submittedName>
</protein>
<keyword evidence="2" id="KW-1185">Reference proteome</keyword>
<organism evidence="1 2">
    <name type="scientific">Persea americana</name>
    <name type="common">Avocado</name>
    <dbReference type="NCBI Taxonomy" id="3435"/>
    <lineage>
        <taxon>Eukaryota</taxon>
        <taxon>Viridiplantae</taxon>
        <taxon>Streptophyta</taxon>
        <taxon>Embryophyta</taxon>
        <taxon>Tracheophyta</taxon>
        <taxon>Spermatophyta</taxon>
        <taxon>Magnoliopsida</taxon>
        <taxon>Magnoliidae</taxon>
        <taxon>Laurales</taxon>
        <taxon>Lauraceae</taxon>
        <taxon>Persea</taxon>
    </lineage>
</organism>